<protein>
    <submittedName>
        <fullName evidence="6">3'-5' exonuclease</fullName>
    </submittedName>
</protein>
<dbReference type="InterPro" id="IPR011528">
    <property type="entry name" value="NERD"/>
</dbReference>
<dbReference type="SUPFAM" id="SSF52540">
    <property type="entry name" value="P-loop containing nucleoside triphosphate hydrolases"/>
    <property type="match status" value="1"/>
</dbReference>
<proteinExistence type="predicted"/>
<evidence type="ECO:0000256" key="3">
    <source>
        <dbReference type="ARBA" id="ARBA00022806"/>
    </source>
</evidence>
<organism evidence="6 7">
    <name type="scientific">Paenibacillus wenxiniae</name>
    <dbReference type="NCBI Taxonomy" id="1636843"/>
    <lineage>
        <taxon>Bacteria</taxon>
        <taxon>Bacillati</taxon>
        <taxon>Bacillota</taxon>
        <taxon>Bacilli</taxon>
        <taxon>Bacillales</taxon>
        <taxon>Paenibacillaceae</taxon>
        <taxon>Paenibacillus</taxon>
    </lineage>
</organism>
<dbReference type="Gene3D" id="3.40.50.300">
    <property type="entry name" value="P-loop containing nucleotide triphosphate hydrolases"/>
    <property type="match status" value="2"/>
</dbReference>
<dbReference type="InterPro" id="IPR000212">
    <property type="entry name" value="DNA_helicase_UvrD/REP"/>
</dbReference>
<evidence type="ECO:0000259" key="5">
    <source>
        <dbReference type="PROSITE" id="PS50965"/>
    </source>
</evidence>
<name>A0ABW4RDU0_9BACL</name>
<dbReference type="EMBL" id="JBHUEH010000009">
    <property type="protein sequence ID" value="MFD1884442.1"/>
    <property type="molecule type" value="Genomic_DNA"/>
</dbReference>
<keyword evidence="1" id="KW-0547">Nucleotide-binding</keyword>
<dbReference type="PROSITE" id="PS50965">
    <property type="entry name" value="NERD"/>
    <property type="match status" value="1"/>
</dbReference>
<evidence type="ECO:0000256" key="2">
    <source>
        <dbReference type="ARBA" id="ARBA00022801"/>
    </source>
</evidence>
<comment type="caution">
    <text evidence="6">The sequence shown here is derived from an EMBL/GenBank/DDBJ whole genome shotgun (WGS) entry which is preliminary data.</text>
</comment>
<dbReference type="InterPro" id="IPR014017">
    <property type="entry name" value="DNA_helicase_UvrD-like_C"/>
</dbReference>
<keyword evidence="2" id="KW-0378">Hydrolase</keyword>
<dbReference type="RefSeq" id="WP_347326231.1">
    <property type="nucleotide sequence ID" value="NZ_JBCGUH010000010.1"/>
</dbReference>
<keyword evidence="3" id="KW-0347">Helicase</keyword>
<sequence>MAYMIPETIPGSATQGERILFNTFRKHLPDNYIVYYEPHINNGHHRRPDYVIIGPDLGLLVLEVKDYTEHTLYQLSPDEWQLHTNKGTESLETVKNPITQARNYAFHIHNKLKKDRNLLQQEGAYANSLKFRYGYGVVFTRMKEVHMIRNEIHRCIDLNLVLTREQINPDDEQFDADHLRERMSNMFPIPFHQRQWLSEEDMTAIRYHLFPEVRIRADIQHRGYYQDDVLLSLHNMQAMDLHQESLARQLGDRHRLIRGVAGSGKTLVLATRARTLLREHPDWRILVLCYGSPLSCNIRSMIMHKLCEPEDLFEWSTMQIQGEAEQAQANDILPEQLEIGTFHDWMYKHFPLKFSMSEKENERQIQELLDQLESGTMIAPQYDAILIDEGQDLEPQWLELITKSLNPDTQSLLIVEDKAQKIFRRKVSLSRNTGLDFRGRSKILNINYRNTSQIVHFAWEFYRSHSKLKDKFQNTITASDVAEIIPPQGTKRKGPEPQMRHCTSITDEMNWVAEQIQYLHGEKKVAYTDMVILYRVKGSYKNTYIVDTIRQGLQESEIPFNWFTENKRTKDAFDRYEETVKISTIDSAKGMDFRAVFIVNVDGMPREKAKDEEWDEEVSRLYIGMTRAMEYLYLSYSRMEGFAKWVEENINLNNY</sequence>
<feature type="domain" description="NERD" evidence="5">
    <location>
        <begin position="12"/>
        <end position="131"/>
    </location>
</feature>
<evidence type="ECO:0000256" key="1">
    <source>
        <dbReference type="ARBA" id="ARBA00022741"/>
    </source>
</evidence>
<keyword evidence="6" id="KW-0269">Exonuclease</keyword>
<dbReference type="Pfam" id="PF13245">
    <property type="entry name" value="AAA_19"/>
    <property type="match status" value="1"/>
</dbReference>
<gene>
    <name evidence="6" type="ORF">ACFSC9_02815</name>
</gene>
<dbReference type="Pfam" id="PF13361">
    <property type="entry name" value="UvrD_C"/>
    <property type="match status" value="2"/>
</dbReference>
<dbReference type="Proteomes" id="UP001597233">
    <property type="component" value="Unassembled WGS sequence"/>
</dbReference>
<dbReference type="InterPro" id="IPR027417">
    <property type="entry name" value="P-loop_NTPase"/>
</dbReference>
<dbReference type="GO" id="GO:0004527">
    <property type="term" value="F:exonuclease activity"/>
    <property type="evidence" value="ECO:0007669"/>
    <property type="project" value="UniProtKB-KW"/>
</dbReference>
<dbReference type="PANTHER" id="PTHR11070:SF2">
    <property type="entry name" value="ATP-DEPENDENT DNA HELICASE SRS2"/>
    <property type="match status" value="1"/>
</dbReference>
<keyword evidence="4" id="KW-0067">ATP-binding</keyword>
<reference evidence="7" key="1">
    <citation type="journal article" date="2019" name="Int. J. Syst. Evol. Microbiol.">
        <title>The Global Catalogue of Microorganisms (GCM) 10K type strain sequencing project: providing services to taxonomists for standard genome sequencing and annotation.</title>
        <authorList>
            <consortium name="The Broad Institute Genomics Platform"/>
            <consortium name="The Broad Institute Genome Sequencing Center for Infectious Disease"/>
            <person name="Wu L."/>
            <person name="Ma J."/>
        </authorList>
    </citation>
    <scope>NUCLEOTIDE SEQUENCE [LARGE SCALE GENOMIC DNA]</scope>
    <source>
        <strain evidence="7">CCUG 54950</strain>
    </source>
</reference>
<keyword evidence="7" id="KW-1185">Reference proteome</keyword>
<evidence type="ECO:0000256" key="4">
    <source>
        <dbReference type="ARBA" id="ARBA00022840"/>
    </source>
</evidence>
<dbReference type="PANTHER" id="PTHR11070">
    <property type="entry name" value="UVRD / RECB / PCRA DNA HELICASE FAMILY MEMBER"/>
    <property type="match status" value="1"/>
</dbReference>
<dbReference type="Pfam" id="PF08378">
    <property type="entry name" value="NERD"/>
    <property type="match status" value="1"/>
</dbReference>
<keyword evidence="6" id="KW-0540">Nuclease</keyword>
<evidence type="ECO:0000313" key="7">
    <source>
        <dbReference type="Proteomes" id="UP001597233"/>
    </source>
</evidence>
<evidence type="ECO:0000313" key="6">
    <source>
        <dbReference type="EMBL" id="MFD1884442.1"/>
    </source>
</evidence>
<accession>A0ABW4RDU0</accession>